<dbReference type="Pfam" id="PF00440">
    <property type="entry name" value="TetR_N"/>
    <property type="match status" value="1"/>
</dbReference>
<evidence type="ECO:0000256" key="3">
    <source>
        <dbReference type="ARBA" id="ARBA00023163"/>
    </source>
</evidence>
<dbReference type="PROSITE" id="PS01081">
    <property type="entry name" value="HTH_TETR_1"/>
    <property type="match status" value="1"/>
</dbReference>
<accession>A0A917S5V2</accession>
<evidence type="ECO:0000256" key="1">
    <source>
        <dbReference type="ARBA" id="ARBA00023015"/>
    </source>
</evidence>
<keyword evidence="1" id="KW-0805">Transcription regulation</keyword>
<dbReference type="PANTHER" id="PTHR30055:SF238">
    <property type="entry name" value="MYCOFACTOCIN BIOSYNTHESIS TRANSCRIPTIONAL REGULATOR MFTR-RELATED"/>
    <property type="match status" value="1"/>
</dbReference>
<dbReference type="InterPro" id="IPR001647">
    <property type="entry name" value="HTH_TetR"/>
</dbReference>
<dbReference type="GO" id="GO:0003700">
    <property type="term" value="F:DNA-binding transcription factor activity"/>
    <property type="evidence" value="ECO:0007669"/>
    <property type="project" value="TreeGrafter"/>
</dbReference>
<evidence type="ECO:0000313" key="7">
    <source>
        <dbReference type="Proteomes" id="UP000613840"/>
    </source>
</evidence>
<dbReference type="RefSeq" id="WP_188894647.1">
    <property type="nucleotide sequence ID" value="NZ_BMMZ01000003.1"/>
</dbReference>
<feature type="domain" description="HTH tetR-type" evidence="5">
    <location>
        <begin position="6"/>
        <end position="66"/>
    </location>
</feature>
<dbReference type="EMBL" id="BMMZ01000003">
    <property type="protein sequence ID" value="GGL58255.1"/>
    <property type="molecule type" value="Genomic_DNA"/>
</dbReference>
<dbReference type="PROSITE" id="PS50977">
    <property type="entry name" value="HTH_TETR_2"/>
    <property type="match status" value="1"/>
</dbReference>
<evidence type="ECO:0000313" key="6">
    <source>
        <dbReference type="EMBL" id="GGL58255.1"/>
    </source>
</evidence>
<feature type="DNA-binding region" description="H-T-H motif" evidence="4">
    <location>
        <begin position="29"/>
        <end position="48"/>
    </location>
</feature>
<evidence type="ECO:0000259" key="5">
    <source>
        <dbReference type="PROSITE" id="PS50977"/>
    </source>
</evidence>
<keyword evidence="7" id="KW-1185">Reference proteome</keyword>
<reference evidence="6" key="1">
    <citation type="journal article" date="2014" name="Int. J. Syst. Evol. Microbiol.">
        <title>Complete genome sequence of Corynebacterium casei LMG S-19264T (=DSM 44701T), isolated from a smear-ripened cheese.</title>
        <authorList>
            <consortium name="US DOE Joint Genome Institute (JGI-PGF)"/>
            <person name="Walter F."/>
            <person name="Albersmeier A."/>
            <person name="Kalinowski J."/>
            <person name="Ruckert C."/>
        </authorList>
    </citation>
    <scope>NUCLEOTIDE SEQUENCE</scope>
    <source>
        <strain evidence="6">CGMCC 4.7306</strain>
    </source>
</reference>
<dbReference type="InterPro" id="IPR041347">
    <property type="entry name" value="MftR_C"/>
</dbReference>
<name>A0A917S5V2_9ACTN</name>
<sequence>MVRWEPGASDRLQEAALELFEERGYDATTVADIAERAGLTKRTFFRYFADKREVLFADPGPLYSYATSAVAEADPTLTPVEAMNAALAEIGEQLARIADQPNRRRAVIAASPELREREQHKMADLTQAVITGLEQRGLGATEADLVARLGLAVFASAWNRWVEQGGAESYAAIFGGLLDTVRTLPGLVGR</sequence>
<gene>
    <name evidence="6" type="ORF">GCM10011575_15820</name>
</gene>
<evidence type="ECO:0000256" key="4">
    <source>
        <dbReference type="PROSITE-ProRule" id="PRU00335"/>
    </source>
</evidence>
<dbReference type="InterPro" id="IPR009057">
    <property type="entry name" value="Homeodomain-like_sf"/>
</dbReference>
<dbReference type="Proteomes" id="UP000613840">
    <property type="component" value="Unassembled WGS sequence"/>
</dbReference>
<reference evidence="6" key="2">
    <citation type="submission" date="2020-09" db="EMBL/GenBank/DDBJ databases">
        <authorList>
            <person name="Sun Q."/>
            <person name="Zhou Y."/>
        </authorList>
    </citation>
    <scope>NUCLEOTIDE SEQUENCE</scope>
    <source>
        <strain evidence="6">CGMCC 4.7306</strain>
    </source>
</reference>
<keyword evidence="3" id="KW-0804">Transcription</keyword>
<proteinExistence type="predicted"/>
<dbReference type="Gene3D" id="1.10.357.10">
    <property type="entry name" value="Tetracycline Repressor, domain 2"/>
    <property type="match status" value="1"/>
</dbReference>
<dbReference type="SUPFAM" id="SSF46689">
    <property type="entry name" value="Homeodomain-like"/>
    <property type="match status" value="1"/>
</dbReference>
<dbReference type="PRINTS" id="PR00455">
    <property type="entry name" value="HTHTETR"/>
</dbReference>
<dbReference type="AlphaFoldDB" id="A0A917S5V2"/>
<dbReference type="PANTHER" id="PTHR30055">
    <property type="entry name" value="HTH-TYPE TRANSCRIPTIONAL REGULATOR RUTR"/>
    <property type="match status" value="1"/>
</dbReference>
<dbReference type="Pfam" id="PF17754">
    <property type="entry name" value="TetR_C_14"/>
    <property type="match status" value="1"/>
</dbReference>
<protein>
    <submittedName>
        <fullName evidence="6">TetR family transcriptional regulator</fullName>
    </submittedName>
</protein>
<dbReference type="GO" id="GO:0000976">
    <property type="term" value="F:transcription cis-regulatory region binding"/>
    <property type="evidence" value="ECO:0007669"/>
    <property type="project" value="TreeGrafter"/>
</dbReference>
<keyword evidence="2 4" id="KW-0238">DNA-binding</keyword>
<dbReference type="InterPro" id="IPR023772">
    <property type="entry name" value="DNA-bd_HTH_TetR-type_CS"/>
</dbReference>
<comment type="caution">
    <text evidence="6">The sequence shown here is derived from an EMBL/GenBank/DDBJ whole genome shotgun (WGS) entry which is preliminary data.</text>
</comment>
<dbReference type="InterPro" id="IPR050109">
    <property type="entry name" value="HTH-type_TetR-like_transc_reg"/>
</dbReference>
<organism evidence="6 7">
    <name type="scientific">Microlunatus endophyticus</name>
    <dbReference type="NCBI Taxonomy" id="1716077"/>
    <lineage>
        <taxon>Bacteria</taxon>
        <taxon>Bacillati</taxon>
        <taxon>Actinomycetota</taxon>
        <taxon>Actinomycetes</taxon>
        <taxon>Propionibacteriales</taxon>
        <taxon>Propionibacteriaceae</taxon>
        <taxon>Microlunatus</taxon>
    </lineage>
</organism>
<evidence type="ECO:0000256" key="2">
    <source>
        <dbReference type="ARBA" id="ARBA00023125"/>
    </source>
</evidence>